<sequence>MFLLSDALKQYLPRLTKVKPSQDKASMIVTLKSSNNQT</sequence>
<protein>
    <submittedName>
        <fullName evidence="1">Uncharacterized protein</fullName>
    </submittedName>
</protein>
<dbReference type="Proteomes" id="UP000186102">
    <property type="component" value="Unassembled WGS sequence"/>
</dbReference>
<dbReference type="AlphaFoldDB" id="A0A1Q8QLN6"/>
<evidence type="ECO:0000313" key="2">
    <source>
        <dbReference type="Proteomes" id="UP000186102"/>
    </source>
</evidence>
<organism evidence="1 2">
    <name type="scientific">Desulfosporosinus metallidurans</name>
    <dbReference type="NCBI Taxonomy" id="1888891"/>
    <lineage>
        <taxon>Bacteria</taxon>
        <taxon>Bacillati</taxon>
        <taxon>Bacillota</taxon>
        <taxon>Clostridia</taxon>
        <taxon>Eubacteriales</taxon>
        <taxon>Desulfitobacteriaceae</taxon>
        <taxon>Desulfosporosinus</taxon>
    </lineage>
</organism>
<gene>
    <name evidence="1" type="ORF">DSOL_4139</name>
</gene>
<evidence type="ECO:0000313" key="1">
    <source>
        <dbReference type="EMBL" id="OLN28241.1"/>
    </source>
</evidence>
<name>A0A1Q8QLN6_9FIRM</name>
<keyword evidence="2" id="KW-1185">Reference proteome</keyword>
<proteinExistence type="predicted"/>
<dbReference type="EMBL" id="MLBF01000045">
    <property type="protein sequence ID" value="OLN28241.1"/>
    <property type="molecule type" value="Genomic_DNA"/>
</dbReference>
<reference evidence="1 2" key="1">
    <citation type="submission" date="2016-09" db="EMBL/GenBank/DDBJ databases">
        <title>Complete genome of Desulfosporosinus sp. OL.</title>
        <authorList>
            <person name="Mardanov A."/>
            <person name="Beletsky A."/>
            <person name="Panova A."/>
            <person name="Karnachuk O."/>
            <person name="Ravin N."/>
        </authorList>
    </citation>
    <scope>NUCLEOTIDE SEQUENCE [LARGE SCALE GENOMIC DNA]</scope>
    <source>
        <strain evidence="1 2">OL</strain>
    </source>
</reference>
<comment type="caution">
    <text evidence="1">The sequence shown here is derived from an EMBL/GenBank/DDBJ whole genome shotgun (WGS) entry which is preliminary data.</text>
</comment>
<accession>A0A1Q8QLN6</accession>